<dbReference type="AlphaFoldDB" id="A0AA92LUZ8"/>
<dbReference type="InterPro" id="IPR040476">
    <property type="entry name" value="CSD2"/>
</dbReference>
<dbReference type="PROSITE" id="PS50126">
    <property type="entry name" value="S1"/>
    <property type="match status" value="1"/>
</dbReference>
<feature type="domain" description="S1 motif" evidence="9">
    <location>
        <begin position="662"/>
        <end position="741"/>
    </location>
</feature>
<dbReference type="InterPro" id="IPR022966">
    <property type="entry name" value="RNase_II/R_CS"/>
</dbReference>
<dbReference type="NCBIfam" id="TIGR02063">
    <property type="entry name" value="RNase_R"/>
    <property type="match status" value="1"/>
</dbReference>
<dbReference type="Pfam" id="PF00773">
    <property type="entry name" value="RNB"/>
    <property type="match status" value="1"/>
</dbReference>
<evidence type="ECO:0000256" key="6">
    <source>
        <dbReference type="ARBA" id="ARBA00022839"/>
    </source>
</evidence>
<dbReference type="HAMAP" id="MF_01895">
    <property type="entry name" value="RNase_R"/>
    <property type="match status" value="1"/>
</dbReference>
<dbReference type="InterPro" id="IPR003029">
    <property type="entry name" value="S1_domain"/>
</dbReference>
<dbReference type="InterPro" id="IPR012340">
    <property type="entry name" value="NA-bd_OB-fold"/>
</dbReference>
<evidence type="ECO:0000256" key="3">
    <source>
        <dbReference type="ARBA" id="ARBA00022490"/>
    </source>
</evidence>
<dbReference type="Pfam" id="PF17876">
    <property type="entry name" value="CSD2"/>
    <property type="match status" value="1"/>
</dbReference>
<dbReference type="PANTHER" id="PTHR23355:SF9">
    <property type="entry name" value="DIS3-LIKE EXONUCLEASE 2"/>
    <property type="match status" value="1"/>
</dbReference>
<dbReference type="RefSeq" id="WP_203347333.1">
    <property type="nucleotide sequence ID" value="NZ_CANMIY010000022.1"/>
</dbReference>
<dbReference type="EMBL" id="CP069197">
    <property type="protein sequence ID" value="QRG84587.1"/>
    <property type="molecule type" value="Genomic_DNA"/>
</dbReference>
<proteinExistence type="inferred from homology"/>
<name>A0AA92LUZ8_9VIBR</name>
<evidence type="ECO:0000256" key="1">
    <source>
        <dbReference type="ARBA" id="ARBA00001849"/>
    </source>
</evidence>
<dbReference type="PROSITE" id="PS01175">
    <property type="entry name" value="RIBONUCLEASE_II"/>
    <property type="match status" value="1"/>
</dbReference>
<keyword evidence="7 8" id="KW-0694">RNA-binding</keyword>
<dbReference type="PANTHER" id="PTHR23355">
    <property type="entry name" value="RIBONUCLEASE"/>
    <property type="match status" value="1"/>
</dbReference>
<dbReference type="InterPro" id="IPR011805">
    <property type="entry name" value="RNase_R"/>
</dbReference>
<keyword evidence="6 8" id="KW-0269">Exonuclease</keyword>
<evidence type="ECO:0000259" key="9">
    <source>
        <dbReference type="PROSITE" id="PS50126"/>
    </source>
</evidence>
<dbReference type="GO" id="GO:0008859">
    <property type="term" value="F:exoribonuclease II activity"/>
    <property type="evidence" value="ECO:0007669"/>
    <property type="project" value="UniProtKB-UniRule"/>
</dbReference>
<dbReference type="NCBIfam" id="TIGR00358">
    <property type="entry name" value="3_prime_RNase"/>
    <property type="match status" value="1"/>
</dbReference>
<dbReference type="GO" id="GO:0003723">
    <property type="term" value="F:RNA binding"/>
    <property type="evidence" value="ECO:0007669"/>
    <property type="project" value="UniProtKB-UniRule"/>
</dbReference>
<dbReference type="Proteomes" id="UP000596337">
    <property type="component" value="Chromosome 2"/>
</dbReference>
<comment type="similarity">
    <text evidence="8">Belongs to the RNR ribonuclease family. RNase R subfamily.</text>
</comment>
<dbReference type="EC" id="3.1.13.1" evidence="8"/>
<dbReference type="SMART" id="SM00316">
    <property type="entry name" value="S1"/>
    <property type="match status" value="1"/>
</dbReference>
<keyword evidence="5 8" id="KW-0378">Hydrolase</keyword>
<dbReference type="Pfam" id="PF00575">
    <property type="entry name" value="S1"/>
    <property type="match status" value="1"/>
</dbReference>
<evidence type="ECO:0000256" key="5">
    <source>
        <dbReference type="ARBA" id="ARBA00022801"/>
    </source>
</evidence>
<keyword evidence="4 8" id="KW-0540">Nuclease</keyword>
<reference evidence="10 11" key="1">
    <citation type="submission" date="2021-01" db="EMBL/GenBank/DDBJ databases">
        <title>Characterization of a novel blaVMB-2- harboring plasmid in Vibrio diabolicus.</title>
        <authorList>
            <person name="Liu M."/>
        </authorList>
    </citation>
    <scope>NUCLEOTIDE SEQUENCE [LARGE SCALE GENOMIC DNA]</scope>
    <source>
        <strain evidence="10 11">SLV18</strain>
    </source>
</reference>
<sequence length="748" mass="84864">MKLNISAQSINSNNYEHIIPSRDVILSLFDKVKNHLSHEQISRSTGLDEKPQKDALKKRLRAMERDGQLIFTHRRGYKKVDQTALVSGKVSIHTDGFGFVTYDSNEKDLFLPKHQLTHVFDGDIVLVLKGNAQHQGRSNHRFIKIVERKTTHIVGLLKRKGSNFYLVPESTKLTQTIHVTPNDLITKSAGKLVHCKVTAYPDHRQSTTVEVAEVLGRPGEAGIEVKLALRRHGINDHWDDEVLHAASAFGNHVEEKDKTSRVDYRDLPFVTIDGDDAKDFDDAVYAYQMDNGHWKLFVAIADVSHYVQPNDHLDLEAQSRATSVYFPGYVVPMLPETLSNGLCSLNPNEDRLVMVCEMTFDDEGNMLDSEFSEGIIHSHARLTYNEAYRIVSQSTEAKKYQGKNPKQNIKQHLVNLHRLYLNLSGQRQVRGAIDFDTQELSFTLNNKKKIASIVPVVRNDAHRMIEEFMLCANVATAQFLQQQKIPSLYRVHSGPQMKKLSSLRMMLADKGLTLAGGDKPTSHDYNALLEQVRDLDECDVIRTLLLRSQSQAEYSPKNMGHFGLAYDAYAHFTSPIRRYPDLLVHRAIRAKLREQKTGKLRSLLMKLKPIRQLTGAANNYPYDTKVIEQLSVHCSHQSRQADEVSREVESALKCHYMKPFIGQHFMGTVSGVTHFGVFVELEENRIEGLIPLSSFQNGEFEFDAVKQKISSQSTTFTLGTKVHVLVKDVDSKQRKIMFNLKDAEHTVG</sequence>
<evidence type="ECO:0000313" key="10">
    <source>
        <dbReference type="EMBL" id="QRG84587.1"/>
    </source>
</evidence>
<evidence type="ECO:0000256" key="2">
    <source>
        <dbReference type="ARBA" id="ARBA00004496"/>
    </source>
</evidence>
<keyword evidence="3 8" id="KW-0963">Cytoplasm</keyword>
<dbReference type="SMART" id="SM00357">
    <property type="entry name" value="CSP"/>
    <property type="match status" value="1"/>
</dbReference>
<dbReference type="InterPro" id="IPR011129">
    <property type="entry name" value="CSD"/>
</dbReference>
<evidence type="ECO:0000313" key="11">
    <source>
        <dbReference type="Proteomes" id="UP000596337"/>
    </source>
</evidence>
<organism evidence="10 11">
    <name type="scientific">Vibrio diabolicus</name>
    <dbReference type="NCBI Taxonomy" id="50719"/>
    <lineage>
        <taxon>Bacteria</taxon>
        <taxon>Pseudomonadati</taxon>
        <taxon>Pseudomonadota</taxon>
        <taxon>Gammaproteobacteria</taxon>
        <taxon>Vibrionales</taxon>
        <taxon>Vibrionaceae</taxon>
        <taxon>Vibrio</taxon>
        <taxon>Vibrio diabolicus subgroup</taxon>
    </lineage>
</organism>
<evidence type="ECO:0000256" key="7">
    <source>
        <dbReference type="ARBA" id="ARBA00022884"/>
    </source>
</evidence>
<dbReference type="GO" id="GO:0005829">
    <property type="term" value="C:cytosol"/>
    <property type="evidence" value="ECO:0007669"/>
    <property type="project" value="UniProtKB-ARBA"/>
</dbReference>
<dbReference type="SMART" id="SM00955">
    <property type="entry name" value="RNB"/>
    <property type="match status" value="1"/>
</dbReference>
<dbReference type="CDD" id="cd04471">
    <property type="entry name" value="S1_RNase_R"/>
    <property type="match status" value="1"/>
</dbReference>
<protein>
    <recommendedName>
        <fullName evidence="8">Ribonuclease R</fullName>
        <shortName evidence="8">RNase R</shortName>
        <ecNumber evidence="8">3.1.13.1</ecNumber>
    </recommendedName>
</protein>
<dbReference type="GO" id="GO:0006402">
    <property type="term" value="P:mRNA catabolic process"/>
    <property type="evidence" value="ECO:0007669"/>
    <property type="project" value="TreeGrafter"/>
</dbReference>
<dbReference type="Gene3D" id="2.40.50.140">
    <property type="entry name" value="Nucleic acid-binding proteins"/>
    <property type="match status" value="2"/>
</dbReference>
<dbReference type="Pfam" id="PF08206">
    <property type="entry name" value="OB_RNB"/>
    <property type="match status" value="1"/>
</dbReference>
<dbReference type="SUPFAM" id="SSF50249">
    <property type="entry name" value="Nucleic acid-binding proteins"/>
    <property type="match status" value="4"/>
</dbReference>
<dbReference type="InterPro" id="IPR004476">
    <property type="entry name" value="RNase_II/RNase_R"/>
</dbReference>
<dbReference type="InterPro" id="IPR013223">
    <property type="entry name" value="RNase_B_OB_dom"/>
</dbReference>
<gene>
    <name evidence="8 10" type="primary">rnr</name>
    <name evidence="10" type="ORF">JOS67_20730</name>
</gene>
<comment type="function">
    <text evidence="8">3'-5' exoribonuclease that releases 5'-nucleoside monophosphates and is involved in maturation of structured RNAs.</text>
</comment>
<comment type="catalytic activity">
    <reaction evidence="1 8">
        <text>Exonucleolytic cleavage in the 3'- to 5'-direction to yield nucleoside 5'-phosphates.</text>
        <dbReference type="EC" id="3.1.13.1"/>
    </reaction>
</comment>
<dbReference type="InterPro" id="IPR001900">
    <property type="entry name" value="RNase_II/R"/>
</dbReference>
<dbReference type="InterPro" id="IPR050180">
    <property type="entry name" value="RNR_Ribonuclease"/>
</dbReference>
<evidence type="ECO:0000256" key="8">
    <source>
        <dbReference type="HAMAP-Rule" id="MF_01895"/>
    </source>
</evidence>
<accession>A0AA92LUZ8</accession>
<comment type="subcellular location">
    <subcellularLocation>
        <location evidence="2 8">Cytoplasm</location>
    </subcellularLocation>
</comment>
<evidence type="ECO:0000256" key="4">
    <source>
        <dbReference type="ARBA" id="ARBA00022722"/>
    </source>
</evidence>